<dbReference type="InterPro" id="IPR051310">
    <property type="entry name" value="MCP_chemotaxis"/>
</dbReference>
<evidence type="ECO:0000256" key="2">
    <source>
        <dbReference type="ARBA" id="ARBA00022481"/>
    </source>
</evidence>
<evidence type="ECO:0000313" key="10">
    <source>
        <dbReference type="Proteomes" id="UP000294692"/>
    </source>
</evidence>
<dbReference type="GO" id="GO:0006935">
    <property type="term" value="P:chemotaxis"/>
    <property type="evidence" value="ECO:0007669"/>
    <property type="project" value="InterPro"/>
</dbReference>
<feature type="domain" description="HAMP" evidence="8">
    <location>
        <begin position="73"/>
        <end position="125"/>
    </location>
</feature>
<evidence type="ECO:0000259" key="7">
    <source>
        <dbReference type="PROSITE" id="PS50111"/>
    </source>
</evidence>
<evidence type="ECO:0000256" key="3">
    <source>
        <dbReference type="ARBA" id="ARBA00029447"/>
    </source>
</evidence>
<keyword evidence="10" id="KW-1185">Reference proteome</keyword>
<dbReference type="InterPro" id="IPR004089">
    <property type="entry name" value="MCPsignal_dom"/>
</dbReference>
<dbReference type="PROSITE" id="PS50111">
    <property type="entry name" value="CHEMOTAXIS_TRANSDUC_2"/>
    <property type="match status" value="1"/>
</dbReference>
<comment type="subcellular location">
    <subcellularLocation>
        <location evidence="1">Membrane</location>
    </subcellularLocation>
</comment>
<keyword evidence="6" id="KW-1133">Transmembrane helix</keyword>
<dbReference type="SUPFAM" id="SSF58104">
    <property type="entry name" value="Methyl-accepting chemotaxis protein (MCP) signaling domain"/>
    <property type="match status" value="1"/>
</dbReference>
<dbReference type="AlphaFoldDB" id="A0A4R3VDL6"/>
<dbReference type="EMBL" id="SMBX01000003">
    <property type="protein sequence ID" value="TCV00815.1"/>
    <property type="molecule type" value="Genomic_DNA"/>
</dbReference>
<dbReference type="Pfam" id="PF00015">
    <property type="entry name" value="MCPsignal"/>
    <property type="match status" value="1"/>
</dbReference>
<dbReference type="PRINTS" id="PR00260">
    <property type="entry name" value="CHEMTRNSDUCR"/>
</dbReference>
<keyword evidence="2" id="KW-0488">Methylation</keyword>
<dbReference type="GO" id="GO:0005886">
    <property type="term" value="C:plasma membrane"/>
    <property type="evidence" value="ECO:0007669"/>
    <property type="project" value="TreeGrafter"/>
</dbReference>
<gene>
    <name evidence="9" type="ORF">EV686_103399</name>
</gene>
<dbReference type="PANTHER" id="PTHR43531:SF14">
    <property type="entry name" value="METHYL-ACCEPTING CHEMOTAXIS PROTEIN I-RELATED"/>
    <property type="match status" value="1"/>
</dbReference>
<dbReference type="InterPro" id="IPR003660">
    <property type="entry name" value="HAMP_dom"/>
</dbReference>
<accession>A0A4R3VDL6</accession>
<dbReference type="FunFam" id="1.10.287.950:FF:000001">
    <property type="entry name" value="Methyl-accepting chemotaxis sensory transducer"/>
    <property type="match status" value="1"/>
</dbReference>
<dbReference type="SMART" id="SM00283">
    <property type="entry name" value="MA"/>
    <property type="match status" value="1"/>
</dbReference>
<protein>
    <submittedName>
        <fullName evidence="9">Methyl-accepting chemotaxis protein</fullName>
    </submittedName>
</protein>
<feature type="transmembrane region" description="Helical" evidence="6">
    <location>
        <begin position="12"/>
        <end position="36"/>
    </location>
</feature>
<dbReference type="PROSITE" id="PS50885">
    <property type="entry name" value="HAMP"/>
    <property type="match status" value="1"/>
</dbReference>
<evidence type="ECO:0000256" key="4">
    <source>
        <dbReference type="PROSITE-ProRule" id="PRU00284"/>
    </source>
</evidence>
<keyword evidence="6" id="KW-0812">Transmembrane</keyword>
<dbReference type="CDD" id="cd11386">
    <property type="entry name" value="MCP_signal"/>
    <property type="match status" value="1"/>
</dbReference>
<feature type="transmembrane region" description="Helical" evidence="6">
    <location>
        <begin position="48"/>
        <end position="71"/>
    </location>
</feature>
<comment type="similarity">
    <text evidence="3">Belongs to the methyl-accepting chemotaxis (MCP) protein family.</text>
</comment>
<reference evidence="9 10" key="1">
    <citation type="submission" date="2019-03" db="EMBL/GenBank/DDBJ databases">
        <title>Genomic Encyclopedia of Type Strains, Phase IV (KMG-IV): sequencing the most valuable type-strain genomes for metagenomic binning, comparative biology and taxonomic classification.</title>
        <authorList>
            <person name="Goeker M."/>
        </authorList>
    </citation>
    <scope>NUCLEOTIDE SEQUENCE [LARGE SCALE GENOMIC DNA]</scope>
    <source>
        <strain evidence="9 10">DSM 100048</strain>
    </source>
</reference>
<name>A0A4R3VDL6_9BURK</name>
<dbReference type="Gene3D" id="1.10.287.950">
    <property type="entry name" value="Methyl-accepting chemotaxis protein"/>
    <property type="match status" value="1"/>
</dbReference>
<dbReference type="OrthoDB" id="9806477at2"/>
<dbReference type="CDD" id="cd06225">
    <property type="entry name" value="HAMP"/>
    <property type="match status" value="1"/>
</dbReference>
<dbReference type="SMART" id="SM00304">
    <property type="entry name" value="HAMP"/>
    <property type="match status" value="1"/>
</dbReference>
<evidence type="ECO:0000256" key="1">
    <source>
        <dbReference type="ARBA" id="ARBA00004370"/>
    </source>
</evidence>
<evidence type="ECO:0000259" key="8">
    <source>
        <dbReference type="PROSITE" id="PS50885"/>
    </source>
</evidence>
<keyword evidence="4" id="KW-0807">Transducer</keyword>
<keyword evidence="6" id="KW-0472">Membrane</keyword>
<evidence type="ECO:0000313" key="9">
    <source>
        <dbReference type="EMBL" id="TCV00815.1"/>
    </source>
</evidence>
<organism evidence="9 10">
    <name type="scientific">Paracandidimonas soli</name>
    <dbReference type="NCBI Taxonomy" id="1917182"/>
    <lineage>
        <taxon>Bacteria</taxon>
        <taxon>Pseudomonadati</taxon>
        <taxon>Pseudomonadota</taxon>
        <taxon>Betaproteobacteria</taxon>
        <taxon>Burkholderiales</taxon>
        <taxon>Alcaligenaceae</taxon>
        <taxon>Paracandidimonas</taxon>
    </lineage>
</organism>
<feature type="domain" description="Methyl-accepting transducer" evidence="7">
    <location>
        <begin position="130"/>
        <end position="359"/>
    </location>
</feature>
<feature type="compositionally biased region" description="Low complexity" evidence="5">
    <location>
        <begin position="455"/>
        <end position="465"/>
    </location>
</feature>
<proteinExistence type="inferred from homology"/>
<sequence>MTTHASGFPGLGRWFGLWVAVLSLPALAAIALGWYWLQDGAGASLPGYWQYAFGGLLALTCFLALVAGVFFNRAVLRPLRSLSRHVEAIASGDLTQRIEQTAASEIGAVHASLRRLQDSLSRLVHGVRNGMAGISSGTQELVAGNADLGSRTEQQASALQQTVVSMEQLSTTVRQNADNARQANQLASMASDVAHRGGSAVGEVVATMNGISDSSQKIADIVGVIDSIAFQTNILALNAAVEAARAGEQGKGFAVVASEVRALAQRSAQAAKEIKTLIEDSVRKVSEGSGQVETAGATMQEIVESVARVTDIMGEISAATTEQASGIEEINRAIASMDEMTRNNASLVQKEALAVSSLDKDVAQVFQAVSGFRALEGQVIDVMASLPQAAPVAAVGLASKRAGAETAARRATAASGAAAQARSAIARPAPANGKKNAALAQSGSEKGAVTGMKTAAPARQAASHASGKEHASAFIGAVPAAQAQRPPRKPSQPVASDDDWVEF</sequence>
<dbReference type="RefSeq" id="WP_132475829.1">
    <property type="nucleotide sequence ID" value="NZ_JBHRVM010000001.1"/>
</dbReference>
<dbReference type="Pfam" id="PF00672">
    <property type="entry name" value="HAMP"/>
    <property type="match status" value="1"/>
</dbReference>
<dbReference type="InterPro" id="IPR004090">
    <property type="entry name" value="Chemotax_Me-accpt_rcpt"/>
</dbReference>
<dbReference type="Proteomes" id="UP000294692">
    <property type="component" value="Unassembled WGS sequence"/>
</dbReference>
<dbReference type="PANTHER" id="PTHR43531">
    <property type="entry name" value="PROTEIN ICFG"/>
    <property type="match status" value="1"/>
</dbReference>
<comment type="caution">
    <text evidence="9">The sequence shown here is derived from an EMBL/GenBank/DDBJ whole genome shotgun (WGS) entry which is preliminary data.</text>
</comment>
<dbReference type="GO" id="GO:0007165">
    <property type="term" value="P:signal transduction"/>
    <property type="evidence" value="ECO:0007669"/>
    <property type="project" value="UniProtKB-KW"/>
</dbReference>
<feature type="region of interest" description="Disordered" evidence="5">
    <location>
        <begin position="425"/>
        <end position="503"/>
    </location>
</feature>
<dbReference type="GO" id="GO:0004888">
    <property type="term" value="F:transmembrane signaling receptor activity"/>
    <property type="evidence" value="ECO:0007669"/>
    <property type="project" value="InterPro"/>
</dbReference>
<evidence type="ECO:0000256" key="6">
    <source>
        <dbReference type="SAM" id="Phobius"/>
    </source>
</evidence>
<evidence type="ECO:0000256" key="5">
    <source>
        <dbReference type="SAM" id="MobiDB-lite"/>
    </source>
</evidence>